<feature type="signal peptide" evidence="1">
    <location>
        <begin position="1"/>
        <end position="31"/>
    </location>
</feature>
<sequence length="241" mass="25703">MHQRSETMRRMFSAVLAAVVISQLAAAPLLASEVKPVITVTGQAGVKVAPDMATLRIGVETLEATAAEAMEKNSAQMRRVQEALRAAGLKDRDLQTSGLSVQPEYSYPEKGERVLQGYEASNGLNVQVRDLEKLGGILDQVTRDGANDIGGLSFGLQESAKALDEARVAAVKDARRRAEMMAEAEGVKLGRVLEIREGAAPGPIPMMRMAAAAALMSPAPIEAGEMEYSASVTVTWELLQP</sequence>
<dbReference type="Gene3D" id="3.30.70.2970">
    <property type="entry name" value="Protein of unknown function (DUF541), domain 2"/>
    <property type="match status" value="1"/>
</dbReference>
<gene>
    <name evidence="2" type="ORF">EP867_01985</name>
</gene>
<dbReference type="Proteomes" id="UP000287168">
    <property type="component" value="Unassembled WGS sequence"/>
</dbReference>
<dbReference type="AlphaFoldDB" id="A0A444MG91"/>
<reference evidence="2 3" key="1">
    <citation type="journal article" date="2015" name="Int. J. Syst. Evol. Microbiol.">
        <title>Gemmobacter intermedius sp. nov., isolated from a white stork (Ciconia ciconia).</title>
        <authorList>
            <person name="Kampfer P."/>
            <person name="Jerzak L."/>
            <person name="Wilharm G."/>
            <person name="Golke J."/>
            <person name="Busse H.J."/>
            <person name="Glaeser S.P."/>
        </authorList>
    </citation>
    <scope>NUCLEOTIDE SEQUENCE [LARGE SCALE GENOMIC DNA]</scope>
    <source>
        <strain evidence="2 3">119/4</strain>
    </source>
</reference>
<evidence type="ECO:0000313" key="3">
    <source>
        <dbReference type="Proteomes" id="UP000287168"/>
    </source>
</evidence>
<dbReference type="EMBL" id="SBLC01000002">
    <property type="protein sequence ID" value="RWY44722.1"/>
    <property type="molecule type" value="Genomic_DNA"/>
</dbReference>
<feature type="chain" id="PRO_5019440256" evidence="1">
    <location>
        <begin position="32"/>
        <end position="241"/>
    </location>
</feature>
<name>A0A444MG91_9RHOB</name>
<dbReference type="OrthoDB" id="9813144at2"/>
<proteinExistence type="predicted"/>
<keyword evidence="3" id="KW-1185">Reference proteome</keyword>
<protein>
    <submittedName>
        <fullName evidence="2">SIMPL domain-containing protein</fullName>
    </submittedName>
</protein>
<dbReference type="GO" id="GO:0006974">
    <property type="term" value="P:DNA damage response"/>
    <property type="evidence" value="ECO:0007669"/>
    <property type="project" value="TreeGrafter"/>
</dbReference>
<dbReference type="Pfam" id="PF04402">
    <property type="entry name" value="SIMPL"/>
    <property type="match status" value="1"/>
</dbReference>
<dbReference type="InterPro" id="IPR007497">
    <property type="entry name" value="SIMPL/DUF541"/>
</dbReference>
<accession>A0A444MG91</accession>
<dbReference type="PANTHER" id="PTHR34387">
    <property type="entry name" value="SLR1258 PROTEIN"/>
    <property type="match status" value="1"/>
</dbReference>
<dbReference type="Gene3D" id="3.30.110.170">
    <property type="entry name" value="Protein of unknown function (DUF541), domain 1"/>
    <property type="match status" value="1"/>
</dbReference>
<evidence type="ECO:0000256" key="1">
    <source>
        <dbReference type="SAM" id="SignalP"/>
    </source>
</evidence>
<dbReference type="InterPro" id="IPR052022">
    <property type="entry name" value="26kDa_periplasmic_antigen"/>
</dbReference>
<evidence type="ECO:0000313" key="2">
    <source>
        <dbReference type="EMBL" id="RWY44722.1"/>
    </source>
</evidence>
<keyword evidence="1" id="KW-0732">Signal</keyword>
<dbReference type="PANTHER" id="PTHR34387:SF1">
    <property type="entry name" value="PERIPLASMIC IMMUNOGENIC PROTEIN"/>
    <property type="match status" value="1"/>
</dbReference>
<organism evidence="2 3">
    <name type="scientific">Falsigemmobacter intermedius</name>
    <dbReference type="NCBI Taxonomy" id="1553448"/>
    <lineage>
        <taxon>Bacteria</taxon>
        <taxon>Pseudomonadati</taxon>
        <taxon>Pseudomonadota</taxon>
        <taxon>Alphaproteobacteria</taxon>
        <taxon>Rhodobacterales</taxon>
        <taxon>Paracoccaceae</taxon>
        <taxon>Falsigemmobacter</taxon>
    </lineage>
</organism>
<comment type="caution">
    <text evidence="2">The sequence shown here is derived from an EMBL/GenBank/DDBJ whole genome shotgun (WGS) entry which is preliminary data.</text>
</comment>